<keyword evidence="2" id="KW-1133">Transmembrane helix</keyword>
<organism evidence="4 5">
    <name type="scientific">Rhodocollybia butyracea</name>
    <dbReference type="NCBI Taxonomy" id="206335"/>
    <lineage>
        <taxon>Eukaryota</taxon>
        <taxon>Fungi</taxon>
        <taxon>Dikarya</taxon>
        <taxon>Basidiomycota</taxon>
        <taxon>Agaricomycotina</taxon>
        <taxon>Agaricomycetes</taxon>
        <taxon>Agaricomycetidae</taxon>
        <taxon>Agaricales</taxon>
        <taxon>Marasmiineae</taxon>
        <taxon>Omphalotaceae</taxon>
        <taxon>Rhodocollybia</taxon>
    </lineage>
</organism>
<evidence type="ECO:0000313" key="5">
    <source>
        <dbReference type="Proteomes" id="UP000772434"/>
    </source>
</evidence>
<feature type="compositionally biased region" description="Polar residues" evidence="1">
    <location>
        <begin position="539"/>
        <end position="565"/>
    </location>
</feature>
<keyword evidence="2" id="KW-0812">Transmembrane</keyword>
<dbReference type="AlphaFoldDB" id="A0A9P5Q673"/>
<reference evidence="4" key="1">
    <citation type="submission" date="2020-11" db="EMBL/GenBank/DDBJ databases">
        <authorList>
            <consortium name="DOE Joint Genome Institute"/>
            <person name="Ahrendt S."/>
            <person name="Riley R."/>
            <person name="Andreopoulos W."/>
            <person name="Labutti K."/>
            <person name="Pangilinan J."/>
            <person name="Ruiz-Duenas F.J."/>
            <person name="Barrasa J.M."/>
            <person name="Sanchez-Garcia M."/>
            <person name="Camarero S."/>
            <person name="Miyauchi S."/>
            <person name="Serrano A."/>
            <person name="Linde D."/>
            <person name="Babiker R."/>
            <person name="Drula E."/>
            <person name="Ayuso-Fernandez I."/>
            <person name="Pacheco R."/>
            <person name="Padilla G."/>
            <person name="Ferreira P."/>
            <person name="Barriuso J."/>
            <person name="Kellner H."/>
            <person name="Castanera R."/>
            <person name="Alfaro M."/>
            <person name="Ramirez L."/>
            <person name="Pisabarro A.G."/>
            <person name="Kuo A."/>
            <person name="Tritt A."/>
            <person name="Lipzen A."/>
            <person name="He G."/>
            <person name="Yan M."/>
            <person name="Ng V."/>
            <person name="Cullen D."/>
            <person name="Martin F."/>
            <person name="Rosso M.-N."/>
            <person name="Henrissat B."/>
            <person name="Hibbett D."/>
            <person name="Martinez A.T."/>
            <person name="Grigoriev I.V."/>
        </authorList>
    </citation>
    <scope>NUCLEOTIDE SEQUENCE</scope>
    <source>
        <strain evidence="4">AH 40177</strain>
    </source>
</reference>
<feature type="compositionally biased region" description="Polar residues" evidence="1">
    <location>
        <begin position="214"/>
        <end position="226"/>
    </location>
</feature>
<feature type="region of interest" description="Disordered" evidence="1">
    <location>
        <begin position="333"/>
        <end position="359"/>
    </location>
</feature>
<keyword evidence="3" id="KW-0732">Signal</keyword>
<evidence type="ECO:0000313" key="4">
    <source>
        <dbReference type="EMBL" id="KAF9075836.1"/>
    </source>
</evidence>
<feature type="compositionally biased region" description="Low complexity" evidence="1">
    <location>
        <begin position="520"/>
        <end position="530"/>
    </location>
</feature>
<evidence type="ECO:0000256" key="1">
    <source>
        <dbReference type="SAM" id="MobiDB-lite"/>
    </source>
</evidence>
<proteinExistence type="predicted"/>
<keyword evidence="2" id="KW-0472">Membrane</keyword>
<evidence type="ECO:0000256" key="3">
    <source>
        <dbReference type="SAM" id="SignalP"/>
    </source>
</evidence>
<feature type="compositionally biased region" description="Low complexity" evidence="1">
    <location>
        <begin position="450"/>
        <end position="465"/>
    </location>
</feature>
<dbReference type="OrthoDB" id="2982374at2759"/>
<feature type="transmembrane region" description="Helical" evidence="2">
    <location>
        <begin position="32"/>
        <end position="51"/>
    </location>
</feature>
<sequence>MFKLFLILLSPLMVSAHPINVLSTSSSTTALAALLAVILSLVILFVIKVLYMRYRRTHVAYNFSDSSLRSSSSFFYNSEKFTKPGRAAFFVGLFGSPSWETGVKLANDEPSICSNQLQFQSRYSQRRVSRFSISEFGGLKRSSRFYSVPNTAESRAFSNTLVAASRLAPSYTSSPAYPADIHVNSSTRRHSLPVTRQVSPDNDLNDRKRRHSSLKSSTSRHANSVALSPKNHTSFIDFELSSPNSSLTHARSRSRSSRSYVPPLPSLPASVLLSPLPDISNSISSPEGRSYISYPYALSPTIKQNDTDVCVEAGLDMAPTSHRLSPTSAIVLRTKSKPTRSPSVRSRKSPPVGPSPLRNMTLPTVSVKANLNNFVAHSGNSHPPTELTTDRQVLSENEKKHNYFNLGIGYPSSWGIGLGLESSQVPATMTELSRSGSHRQVSQPSSSGFVSHRTTSVSVVTAESSPKTPESDDTDAMLGIIQELIEETSRWDDSLFMDNSFKALIENSRSISSSGSALALSSSKASPKDSQALEELTSAAGTPNPAGSSDSARSPVNLRTRSTSPGAARVASDSRSIISTNSAHSQTQAHSKSLSVDSRNSPSSCKLSPKSILKKNGLVPLHSVEFELGLVELDTVRMESFRLSAYETYGEYDYDTTMPGAYEHGMVLTPLPESNEEVDEWASTGARTKVGVKPQSTAVC</sequence>
<feature type="chain" id="PRO_5040268976" evidence="3">
    <location>
        <begin position="17"/>
        <end position="700"/>
    </location>
</feature>
<dbReference type="EMBL" id="JADNRY010000008">
    <property type="protein sequence ID" value="KAF9075836.1"/>
    <property type="molecule type" value="Genomic_DNA"/>
</dbReference>
<feature type="region of interest" description="Disordered" evidence="1">
    <location>
        <begin position="434"/>
        <end position="475"/>
    </location>
</feature>
<comment type="caution">
    <text evidence="4">The sequence shown here is derived from an EMBL/GenBank/DDBJ whole genome shotgun (WGS) entry which is preliminary data.</text>
</comment>
<dbReference type="Proteomes" id="UP000772434">
    <property type="component" value="Unassembled WGS sequence"/>
</dbReference>
<name>A0A9P5Q673_9AGAR</name>
<protein>
    <submittedName>
        <fullName evidence="4">Uncharacterized protein</fullName>
    </submittedName>
</protein>
<evidence type="ECO:0000256" key="2">
    <source>
        <dbReference type="SAM" id="Phobius"/>
    </source>
</evidence>
<gene>
    <name evidence="4" type="ORF">BDP27DRAFT_1415000</name>
</gene>
<feature type="region of interest" description="Disordered" evidence="1">
    <location>
        <begin position="520"/>
        <end position="608"/>
    </location>
</feature>
<feature type="compositionally biased region" description="Polar residues" evidence="1">
    <location>
        <begin position="573"/>
        <end position="606"/>
    </location>
</feature>
<feature type="region of interest" description="Disordered" evidence="1">
    <location>
        <begin position="179"/>
        <end position="226"/>
    </location>
</feature>
<accession>A0A9P5Q673</accession>
<feature type="signal peptide" evidence="3">
    <location>
        <begin position="1"/>
        <end position="16"/>
    </location>
</feature>
<feature type="compositionally biased region" description="Polar residues" evidence="1">
    <location>
        <begin position="434"/>
        <end position="449"/>
    </location>
</feature>
<keyword evidence="5" id="KW-1185">Reference proteome</keyword>
<feature type="region of interest" description="Disordered" evidence="1">
    <location>
        <begin position="243"/>
        <end position="263"/>
    </location>
</feature>